<dbReference type="FunFam" id="3.40.720.10:FF:000008">
    <property type="entry name" value="Alkaline phosphatase"/>
    <property type="match status" value="1"/>
</dbReference>
<protein>
    <recommendedName>
        <fullName evidence="3 16">Alkaline phosphatase</fullName>
        <ecNumber evidence="3 16">3.1.3.1</ecNumber>
    </recommendedName>
</protein>
<comment type="subcellular location">
    <subcellularLocation>
        <location evidence="1">Cell membrane</location>
        <topology evidence="1">Lipid-anchor</topology>
        <topology evidence="1">GPI-anchor</topology>
    </subcellularLocation>
</comment>
<sequence length="558" mass="61651">MQFSEIPNQPEEDAAYVEVNDELDDPHHFPIDSDQLSHPKAFQPSTDREEKGQSFWLNNGRRIIEEKLKGTENRNVAKNIILFIGDGMSVPTLVAARILKGQRLKKSGEETSLGFEKFPYVGLSKTYCVDSQVADSACSATAYLNGVKANIATAGVTANVARGDCEAMSNPAHHTSSLAAWAQLRGKATGLVTTTRVTHASPSGVYAHTAHRNWEYDGAIRAANADPSKCSDIAKQLVYNSPGNNLKVIMGGGRFTFLPKNMSDPEYPQKKGKREDNMNLIASWLESKAKKNASAKFIWNRDDLLETSKALPEYLLGLFEPSHMKYHLLADEKTEPTLKEMVEVAINSLKRNSKGFFLFVEGGKIDLAHHDSYAQIALDETIEFDEAIMKAVEMTDEKDTLIVVTADHAHTMSVSGYPVRGSDIFTNLEPATDNLTYSTISYANGPGYKQNLTTPQTRYDLSKDKRDDLLYRFPATVPLEYETHGGDDVAVFSRGPWAHLLTGNYEQNYIPLVMGFAAKIGPTGDIAHPSSSSITHTSSFQLVSLFVILSLAKHFWSD</sequence>
<keyword evidence="4" id="KW-1003">Cell membrane</keyword>
<dbReference type="Gene3D" id="3.40.720.10">
    <property type="entry name" value="Alkaline Phosphatase, subunit A"/>
    <property type="match status" value="1"/>
</dbReference>
<dbReference type="PANTHER" id="PTHR11596">
    <property type="entry name" value="ALKALINE PHOSPHATASE"/>
    <property type="match status" value="1"/>
</dbReference>
<dbReference type="OrthoDB" id="5818554at2759"/>
<keyword evidence="12" id="KW-0449">Lipoprotein</keyword>
<evidence type="ECO:0000256" key="9">
    <source>
        <dbReference type="ARBA" id="ARBA00022842"/>
    </source>
</evidence>
<organism evidence="18">
    <name type="scientific">Nilaparvata lugens</name>
    <name type="common">Brown planthopper</name>
    <dbReference type="NCBI Taxonomy" id="108931"/>
    <lineage>
        <taxon>Eukaryota</taxon>
        <taxon>Metazoa</taxon>
        <taxon>Ecdysozoa</taxon>
        <taxon>Arthropoda</taxon>
        <taxon>Hexapoda</taxon>
        <taxon>Insecta</taxon>
        <taxon>Pterygota</taxon>
        <taxon>Neoptera</taxon>
        <taxon>Paraneoptera</taxon>
        <taxon>Hemiptera</taxon>
        <taxon>Auchenorrhyncha</taxon>
        <taxon>Fulgoroidea</taxon>
        <taxon>Delphacidae</taxon>
        <taxon>Delphacinae</taxon>
        <taxon>Nilaparvata</taxon>
    </lineage>
</organism>
<evidence type="ECO:0000313" key="18">
    <source>
        <dbReference type="EMBL" id="ACN29682.1"/>
    </source>
</evidence>
<feature type="binding site" evidence="14">
    <location>
        <position position="199"/>
    </location>
    <ligand>
        <name>Mg(2+)</name>
        <dbReference type="ChEBI" id="CHEBI:18420"/>
    </ligand>
</feature>
<feature type="region of interest" description="Disordered" evidence="17">
    <location>
        <begin position="27"/>
        <end position="52"/>
    </location>
</feature>
<dbReference type="SUPFAM" id="SSF53649">
    <property type="entry name" value="Alkaline phosphatase-like"/>
    <property type="match status" value="1"/>
</dbReference>
<dbReference type="EC" id="3.1.3.1" evidence="3 16"/>
<comment type="cofactor">
    <cofactor evidence="14">
        <name>Mg(2+)</name>
        <dbReference type="ChEBI" id="CHEBI:18420"/>
    </cofactor>
    <text evidence="14">Binds 1 Mg(2+) ion.</text>
</comment>
<feature type="binding site" evidence="14">
    <location>
        <position position="484"/>
    </location>
    <ligand>
        <name>Zn(2+)</name>
        <dbReference type="ChEBI" id="CHEBI:29105"/>
        <label>2</label>
    </ligand>
</feature>
<feature type="binding site" evidence="14">
    <location>
        <position position="86"/>
    </location>
    <ligand>
        <name>Mg(2+)</name>
        <dbReference type="ChEBI" id="CHEBI:18420"/>
    </ligand>
</feature>
<keyword evidence="10" id="KW-0472">Membrane</keyword>
<dbReference type="InterPro" id="IPR017850">
    <property type="entry name" value="Alkaline_phosphatase_core_sf"/>
</dbReference>
<dbReference type="GO" id="GO:0098552">
    <property type="term" value="C:side of membrane"/>
    <property type="evidence" value="ECO:0007669"/>
    <property type="project" value="UniProtKB-KW"/>
</dbReference>
<evidence type="ECO:0000256" key="5">
    <source>
        <dbReference type="ARBA" id="ARBA00022622"/>
    </source>
</evidence>
<keyword evidence="5" id="KW-0336">GPI-anchor</keyword>
<evidence type="ECO:0000256" key="15">
    <source>
        <dbReference type="RuleBase" id="RU003946"/>
    </source>
</evidence>
<dbReference type="GO" id="GO:0046872">
    <property type="term" value="F:metal ion binding"/>
    <property type="evidence" value="ECO:0007669"/>
    <property type="project" value="UniProtKB-KW"/>
</dbReference>
<dbReference type="GO" id="GO:0004035">
    <property type="term" value="F:alkaline phosphatase activity"/>
    <property type="evidence" value="ECO:0007669"/>
    <property type="project" value="UniProtKB-EC"/>
</dbReference>
<dbReference type="EMBL" id="FJ175380">
    <property type="protein sequence ID" value="ACN29682.1"/>
    <property type="molecule type" value="mRNA"/>
</dbReference>
<feature type="active site" description="Phosphoserine intermediate" evidence="13">
    <location>
        <position position="136"/>
    </location>
</feature>
<evidence type="ECO:0000256" key="17">
    <source>
        <dbReference type="SAM" id="MobiDB-lite"/>
    </source>
</evidence>
<evidence type="ECO:0000256" key="2">
    <source>
        <dbReference type="ARBA" id="ARBA00005984"/>
    </source>
</evidence>
<accession>C0JBW1</accession>
<dbReference type="Pfam" id="PF00245">
    <property type="entry name" value="Alk_phosphatase"/>
    <property type="match status" value="1"/>
</dbReference>
<keyword evidence="11" id="KW-0325">Glycoprotein</keyword>
<dbReference type="AlphaFoldDB" id="C0JBW1"/>
<comment type="cofactor">
    <cofactor evidence="14">
        <name>Zn(2+)</name>
        <dbReference type="ChEBI" id="CHEBI:29105"/>
    </cofactor>
    <text evidence="14">Binds 2 Zn(2+) ions.</text>
</comment>
<feature type="binding site" evidence="14">
    <location>
        <position position="408"/>
    </location>
    <ligand>
        <name>Zn(2+)</name>
        <dbReference type="ChEBI" id="CHEBI:29105"/>
        <label>2</label>
    </ligand>
</feature>
<feature type="binding site" evidence="14">
    <location>
        <position position="361"/>
    </location>
    <ligand>
        <name>Mg(2+)</name>
        <dbReference type="ChEBI" id="CHEBI:18420"/>
    </ligand>
</feature>
<evidence type="ECO:0000256" key="10">
    <source>
        <dbReference type="ARBA" id="ARBA00023136"/>
    </source>
</evidence>
<evidence type="ECO:0000256" key="6">
    <source>
        <dbReference type="ARBA" id="ARBA00022723"/>
    </source>
</evidence>
<feature type="binding site" evidence="14">
    <location>
        <position position="366"/>
    </location>
    <ligand>
        <name>Zn(2+)</name>
        <dbReference type="ChEBI" id="CHEBI:29105"/>
        <label>2</label>
    </ligand>
</feature>
<evidence type="ECO:0000256" key="16">
    <source>
        <dbReference type="RuleBase" id="RU003947"/>
    </source>
</evidence>
<name>C0JBW1_NILLU</name>
<keyword evidence="8 14" id="KW-0862">Zinc</keyword>
<feature type="binding site" evidence="14">
    <location>
        <position position="407"/>
    </location>
    <ligand>
        <name>Zn(2+)</name>
        <dbReference type="ChEBI" id="CHEBI:29105"/>
        <label>2</label>
    </ligand>
</feature>
<feature type="binding site" evidence="14">
    <location>
        <position position="86"/>
    </location>
    <ligand>
        <name>Zn(2+)</name>
        <dbReference type="ChEBI" id="CHEBI:29105"/>
        <label>2</label>
    </ligand>
</feature>
<dbReference type="SMART" id="SM00098">
    <property type="entry name" value="alkPPc"/>
    <property type="match status" value="1"/>
</dbReference>
<dbReference type="PRINTS" id="PR00113">
    <property type="entry name" value="ALKPHPHTASE"/>
</dbReference>
<proteinExistence type="evidence at transcript level"/>
<evidence type="ECO:0000256" key="14">
    <source>
        <dbReference type="PIRSR" id="PIRSR601952-2"/>
    </source>
</evidence>
<keyword evidence="7 16" id="KW-0378">Hydrolase</keyword>
<comment type="similarity">
    <text evidence="2 15">Belongs to the alkaline phosphatase family.</text>
</comment>
<evidence type="ECO:0000256" key="11">
    <source>
        <dbReference type="ARBA" id="ARBA00023180"/>
    </source>
</evidence>
<gene>
    <name evidence="18" type="primary">ALP1</name>
</gene>
<keyword evidence="6 14" id="KW-0479">Metal-binding</keyword>
<evidence type="ECO:0000256" key="4">
    <source>
        <dbReference type="ARBA" id="ARBA00022475"/>
    </source>
</evidence>
<evidence type="ECO:0000256" key="13">
    <source>
        <dbReference type="PIRSR" id="PIRSR601952-1"/>
    </source>
</evidence>
<feature type="binding site" evidence="14">
    <location>
        <position position="201"/>
    </location>
    <ligand>
        <name>Mg(2+)</name>
        <dbReference type="ChEBI" id="CHEBI:18420"/>
    </ligand>
</feature>
<feature type="compositionally biased region" description="Basic and acidic residues" evidence="17">
    <location>
        <begin position="27"/>
        <end position="37"/>
    </location>
</feature>
<evidence type="ECO:0000256" key="12">
    <source>
        <dbReference type="ARBA" id="ARBA00023288"/>
    </source>
</evidence>
<dbReference type="CDD" id="cd16012">
    <property type="entry name" value="ALP"/>
    <property type="match status" value="1"/>
</dbReference>
<evidence type="ECO:0000256" key="7">
    <source>
        <dbReference type="ARBA" id="ARBA00022801"/>
    </source>
</evidence>
<comment type="catalytic activity">
    <reaction evidence="16">
        <text>a phosphate monoester + H2O = an alcohol + phosphate</text>
        <dbReference type="Rhea" id="RHEA:15017"/>
        <dbReference type="ChEBI" id="CHEBI:15377"/>
        <dbReference type="ChEBI" id="CHEBI:30879"/>
        <dbReference type="ChEBI" id="CHEBI:43474"/>
        <dbReference type="ChEBI" id="CHEBI:67140"/>
        <dbReference type="EC" id="3.1.3.1"/>
    </reaction>
</comment>
<dbReference type="PANTHER" id="PTHR11596:SF91">
    <property type="entry name" value="ALKALINE PHOSPHATASE-RELATED"/>
    <property type="match status" value="1"/>
</dbReference>
<reference evidence="18" key="1">
    <citation type="submission" date="2008-09" db="EMBL/GenBank/DDBJ databases">
        <title>Nilaparvata lugens alakaline phosphatase genes.</title>
        <authorList>
            <person name="Liu S."/>
            <person name="Liu Z."/>
        </authorList>
    </citation>
    <scope>NUCLEOTIDE SEQUENCE</scope>
</reference>
<keyword evidence="9 14" id="KW-0460">Magnesium</keyword>
<evidence type="ECO:0000256" key="1">
    <source>
        <dbReference type="ARBA" id="ARBA00004609"/>
    </source>
</evidence>
<dbReference type="PROSITE" id="PS00123">
    <property type="entry name" value="ALKALINE_PHOSPHATASE"/>
    <property type="match status" value="1"/>
</dbReference>
<feature type="binding site" evidence="14">
    <location>
        <position position="370"/>
    </location>
    <ligand>
        <name>Zn(2+)</name>
        <dbReference type="ChEBI" id="CHEBI:29105"/>
        <label>2</label>
    </ligand>
</feature>
<dbReference type="InterPro" id="IPR001952">
    <property type="entry name" value="Alkaline_phosphatase"/>
</dbReference>
<dbReference type="InterPro" id="IPR018299">
    <property type="entry name" value="Alkaline_phosphatase_AS"/>
</dbReference>
<evidence type="ECO:0000256" key="8">
    <source>
        <dbReference type="ARBA" id="ARBA00022833"/>
    </source>
</evidence>
<evidence type="ECO:0000256" key="3">
    <source>
        <dbReference type="ARBA" id="ARBA00012647"/>
    </source>
</evidence>
<dbReference type="GO" id="GO:0005886">
    <property type="term" value="C:plasma membrane"/>
    <property type="evidence" value="ECO:0007669"/>
    <property type="project" value="UniProtKB-SubCell"/>
</dbReference>